<evidence type="ECO:0000256" key="4">
    <source>
        <dbReference type="SAM" id="SignalP"/>
    </source>
</evidence>
<dbReference type="SUPFAM" id="SSF53822">
    <property type="entry name" value="Periplasmic binding protein-like I"/>
    <property type="match status" value="1"/>
</dbReference>
<feature type="domain" description="Leucine-binding protein" evidence="5">
    <location>
        <begin position="45"/>
        <end position="399"/>
    </location>
</feature>
<dbReference type="Pfam" id="PF13458">
    <property type="entry name" value="Peripla_BP_6"/>
    <property type="match status" value="1"/>
</dbReference>
<evidence type="ECO:0000259" key="5">
    <source>
        <dbReference type="Pfam" id="PF13458"/>
    </source>
</evidence>
<protein>
    <submittedName>
        <fullName evidence="6">ABC transporter substrate-binding protein</fullName>
    </submittedName>
</protein>
<evidence type="ECO:0000313" key="6">
    <source>
        <dbReference type="EMBL" id="GAA3766859.1"/>
    </source>
</evidence>
<comment type="similarity">
    <text evidence="1">Belongs to the leucine-binding protein family.</text>
</comment>
<gene>
    <name evidence="6" type="ORF">GCM10022402_49890</name>
</gene>
<dbReference type="InterPro" id="IPR028082">
    <property type="entry name" value="Peripla_BP_I"/>
</dbReference>
<name>A0ABP7GQC7_9ACTN</name>
<feature type="chain" id="PRO_5045670456" evidence="4">
    <location>
        <begin position="25"/>
        <end position="435"/>
    </location>
</feature>
<dbReference type="InterPro" id="IPR028081">
    <property type="entry name" value="Leu-bd"/>
</dbReference>
<feature type="signal peptide" evidence="4">
    <location>
        <begin position="1"/>
        <end position="24"/>
    </location>
</feature>
<organism evidence="6 7">
    <name type="scientific">Salinactinospora qingdaonensis</name>
    <dbReference type="NCBI Taxonomy" id="702744"/>
    <lineage>
        <taxon>Bacteria</taxon>
        <taxon>Bacillati</taxon>
        <taxon>Actinomycetota</taxon>
        <taxon>Actinomycetes</taxon>
        <taxon>Streptosporangiales</taxon>
        <taxon>Nocardiopsidaceae</taxon>
        <taxon>Salinactinospora</taxon>
    </lineage>
</organism>
<accession>A0ABP7GQC7</accession>
<evidence type="ECO:0000256" key="3">
    <source>
        <dbReference type="SAM" id="MobiDB-lite"/>
    </source>
</evidence>
<dbReference type="Proteomes" id="UP001500908">
    <property type="component" value="Unassembled WGS sequence"/>
</dbReference>
<feature type="region of interest" description="Disordered" evidence="3">
    <location>
        <begin position="411"/>
        <end position="435"/>
    </location>
</feature>
<proteinExistence type="inferred from homology"/>
<dbReference type="PROSITE" id="PS51257">
    <property type="entry name" value="PROKAR_LIPOPROTEIN"/>
    <property type="match status" value="1"/>
</dbReference>
<dbReference type="Gene3D" id="3.40.50.2300">
    <property type="match status" value="2"/>
</dbReference>
<keyword evidence="7" id="KW-1185">Reference proteome</keyword>
<reference evidence="7" key="1">
    <citation type="journal article" date="2019" name="Int. J. Syst. Evol. Microbiol.">
        <title>The Global Catalogue of Microorganisms (GCM) 10K type strain sequencing project: providing services to taxonomists for standard genome sequencing and annotation.</title>
        <authorList>
            <consortium name="The Broad Institute Genomics Platform"/>
            <consortium name="The Broad Institute Genome Sequencing Center for Infectious Disease"/>
            <person name="Wu L."/>
            <person name="Ma J."/>
        </authorList>
    </citation>
    <scope>NUCLEOTIDE SEQUENCE [LARGE SCALE GENOMIC DNA]</scope>
    <source>
        <strain evidence="7">JCM 17137</strain>
    </source>
</reference>
<evidence type="ECO:0000256" key="1">
    <source>
        <dbReference type="ARBA" id="ARBA00010062"/>
    </source>
</evidence>
<keyword evidence="2 4" id="KW-0732">Signal</keyword>
<sequence length="435" mass="46779">MQSRKLTIAAAGAATLLLTSCAGAGDVEDTGSSELDVAPGVTEDTVVIGSHQPLTGPAAPGYLQISIGAGAVYDYINENGGVHGREIEYVVEDDGYDPTRTVEVTRDLVLREEIFAMVGGLGTPTHSKVLDFLNEEGVPDLFVSSGALMWNQPEEYPLTYGYQVDYTKESKVQGAFIAENFPDAKVGYLQQNDDVGTDSRAGLDQYLSDNVVSQQSYESSSTNISPQMAELKDAGVEVLVCSCIPAFTALAMLEAQAIDWQPQFVVSSIGADTATLMGLLKEFGGENLPADQMLDGMISTGYLPQITMSDDPWITFYRKVHEEMGVEEPFTNTMLYGMVQATQFARALEAAGPEPTRQSLLDAVNSNDFSGPGLVPFVATEDDHAGYDGAFVSQFNAGGTPEILQEPMVTDRGEGPLESFDLERPTPREIDILTE</sequence>
<dbReference type="RefSeq" id="WP_344977520.1">
    <property type="nucleotide sequence ID" value="NZ_BAABDD010000056.1"/>
</dbReference>
<dbReference type="PANTHER" id="PTHR47235:SF1">
    <property type="entry name" value="BLR6548 PROTEIN"/>
    <property type="match status" value="1"/>
</dbReference>
<evidence type="ECO:0000256" key="2">
    <source>
        <dbReference type="ARBA" id="ARBA00022729"/>
    </source>
</evidence>
<dbReference type="EMBL" id="BAABDD010000056">
    <property type="protein sequence ID" value="GAA3766859.1"/>
    <property type="molecule type" value="Genomic_DNA"/>
</dbReference>
<dbReference type="CDD" id="cd06343">
    <property type="entry name" value="PBP1_ABC_ligand_binding-like"/>
    <property type="match status" value="1"/>
</dbReference>
<comment type="caution">
    <text evidence="6">The sequence shown here is derived from an EMBL/GenBank/DDBJ whole genome shotgun (WGS) entry which is preliminary data.</text>
</comment>
<evidence type="ECO:0000313" key="7">
    <source>
        <dbReference type="Proteomes" id="UP001500908"/>
    </source>
</evidence>
<dbReference type="PANTHER" id="PTHR47235">
    <property type="entry name" value="BLR6548 PROTEIN"/>
    <property type="match status" value="1"/>
</dbReference>